<evidence type="ECO:0000313" key="3">
    <source>
        <dbReference type="EMBL" id="GLB47820.1"/>
    </source>
</evidence>
<sequence>MKKSIFFFTVLCTLVTSVAFSQVKFGVRSGTNISSYTGAPDNYPIEFGYEVGFYGGAFLEIPMAERWKIHPEVSMDYLTSEMDFEGMTYGDDGVHYYVDEFELDQFGFSVAGLVSYEIVENFSALAGPQFTYLTYRTFGHRSSLVSEEIEEDDTALFLTGGLTYNMFGTNILVDARANYSLTQDAGEYNLVVFQIGFGYIF</sequence>
<comment type="caution">
    <text evidence="3">The sequence shown here is derived from an EMBL/GenBank/DDBJ whole genome shotgun (WGS) entry which is preliminary data.</text>
</comment>
<proteinExistence type="predicted"/>
<keyword evidence="4" id="KW-1185">Reference proteome</keyword>
<feature type="signal peptide" evidence="1">
    <location>
        <begin position="1"/>
        <end position="21"/>
    </location>
</feature>
<evidence type="ECO:0000256" key="1">
    <source>
        <dbReference type="SAM" id="SignalP"/>
    </source>
</evidence>
<name>A0ABQ5MEJ9_9FLAO</name>
<feature type="chain" id="PRO_5045551245" description="Outer membrane protein beta-barrel domain-containing protein" evidence="1">
    <location>
        <begin position="22"/>
        <end position="201"/>
    </location>
</feature>
<evidence type="ECO:0000259" key="2">
    <source>
        <dbReference type="Pfam" id="PF13568"/>
    </source>
</evidence>
<dbReference type="Pfam" id="PF13568">
    <property type="entry name" value="OMP_b-brl_2"/>
    <property type="match status" value="1"/>
</dbReference>
<accession>A0ABQ5MEJ9</accession>
<dbReference type="RefSeq" id="WP_281763485.1">
    <property type="nucleotide sequence ID" value="NZ_BRVO01000001.1"/>
</dbReference>
<dbReference type="EMBL" id="BRVO01000001">
    <property type="protein sequence ID" value="GLB47820.1"/>
    <property type="molecule type" value="Genomic_DNA"/>
</dbReference>
<organism evidence="3 4">
    <name type="scientific">Neptunitalea lumnitzerae</name>
    <dbReference type="NCBI Taxonomy" id="2965509"/>
    <lineage>
        <taxon>Bacteria</taxon>
        <taxon>Pseudomonadati</taxon>
        <taxon>Bacteroidota</taxon>
        <taxon>Flavobacteriia</taxon>
        <taxon>Flavobacteriales</taxon>
        <taxon>Flavobacteriaceae</taxon>
        <taxon>Neptunitalea</taxon>
    </lineage>
</organism>
<reference evidence="3" key="1">
    <citation type="submission" date="2022-07" db="EMBL/GenBank/DDBJ databases">
        <title>Taxonomy of Novel Oxalotrophic and Methylotrophic Bacteria.</title>
        <authorList>
            <person name="Sahin N."/>
            <person name="Tani A."/>
        </authorList>
    </citation>
    <scope>NUCLEOTIDE SEQUENCE</scope>
    <source>
        <strain evidence="3">Y10</strain>
    </source>
</reference>
<dbReference type="SUPFAM" id="SSF56925">
    <property type="entry name" value="OMPA-like"/>
    <property type="match status" value="1"/>
</dbReference>
<keyword evidence="1" id="KW-0732">Signal</keyword>
<evidence type="ECO:0000313" key="4">
    <source>
        <dbReference type="Proteomes" id="UP001143543"/>
    </source>
</evidence>
<feature type="domain" description="Outer membrane protein beta-barrel" evidence="2">
    <location>
        <begin position="22"/>
        <end position="182"/>
    </location>
</feature>
<dbReference type="InterPro" id="IPR011250">
    <property type="entry name" value="OMP/PagP_B-barrel"/>
</dbReference>
<gene>
    <name evidence="3" type="ORF">Y10_01880</name>
</gene>
<dbReference type="Proteomes" id="UP001143543">
    <property type="component" value="Unassembled WGS sequence"/>
</dbReference>
<protein>
    <recommendedName>
        <fullName evidence="2">Outer membrane protein beta-barrel domain-containing protein</fullName>
    </recommendedName>
</protein>
<dbReference type="InterPro" id="IPR025665">
    <property type="entry name" value="Beta-barrel_OMP_2"/>
</dbReference>